<evidence type="ECO:0000313" key="5">
    <source>
        <dbReference type="EMBL" id="KAE8356308.1"/>
    </source>
</evidence>
<dbReference type="GO" id="GO:0044550">
    <property type="term" value="P:secondary metabolite biosynthetic process"/>
    <property type="evidence" value="ECO:0007669"/>
    <property type="project" value="UniProtKB-ARBA"/>
</dbReference>
<dbReference type="PANTHER" id="PTHR43712">
    <property type="entry name" value="PUTATIVE (AFU_ORTHOLOGUE AFUA_4G14580)-RELATED"/>
    <property type="match status" value="1"/>
</dbReference>
<dbReference type="Pfam" id="PF00891">
    <property type="entry name" value="Methyltransf_2"/>
    <property type="match status" value="1"/>
</dbReference>
<name>A0A5N6ZFY7_9EURO</name>
<protein>
    <submittedName>
        <fullName evidence="5">S-adenosyl-L-methionine-dependent methyltransferase</fullName>
    </submittedName>
</protein>
<keyword evidence="1 5" id="KW-0489">Methyltransferase</keyword>
<dbReference type="PROSITE" id="PS51683">
    <property type="entry name" value="SAM_OMT_II"/>
    <property type="match status" value="1"/>
</dbReference>
<dbReference type="GO" id="GO:0032259">
    <property type="term" value="P:methylation"/>
    <property type="evidence" value="ECO:0007669"/>
    <property type="project" value="UniProtKB-KW"/>
</dbReference>
<dbReference type="OrthoDB" id="1606438at2759"/>
<dbReference type="Gene3D" id="1.10.10.10">
    <property type="entry name" value="Winged helix-like DNA-binding domain superfamily/Winged helix DNA-binding domain"/>
    <property type="match status" value="1"/>
</dbReference>
<dbReference type="InterPro" id="IPR036388">
    <property type="entry name" value="WH-like_DNA-bd_sf"/>
</dbReference>
<evidence type="ECO:0000256" key="1">
    <source>
        <dbReference type="ARBA" id="ARBA00022603"/>
    </source>
</evidence>
<feature type="domain" description="O-methyltransferase C-terminal" evidence="4">
    <location>
        <begin position="205"/>
        <end position="403"/>
    </location>
</feature>
<dbReference type="SUPFAM" id="SSF46785">
    <property type="entry name" value="Winged helix' DNA-binding domain"/>
    <property type="match status" value="1"/>
</dbReference>
<keyword evidence="2 5" id="KW-0808">Transferase</keyword>
<dbReference type="Proteomes" id="UP000327118">
    <property type="component" value="Unassembled WGS sequence"/>
</dbReference>
<dbReference type="SUPFAM" id="SSF53335">
    <property type="entry name" value="S-adenosyl-L-methionine-dependent methyltransferases"/>
    <property type="match status" value="1"/>
</dbReference>
<keyword evidence="3" id="KW-0949">S-adenosyl-L-methionine</keyword>
<evidence type="ECO:0000259" key="4">
    <source>
        <dbReference type="Pfam" id="PF00891"/>
    </source>
</evidence>
<organism evidence="5 6">
    <name type="scientific">Aspergillus coremiiformis</name>
    <dbReference type="NCBI Taxonomy" id="138285"/>
    <lineage>
        <taxon>Eukaryota</taxon>
        <taxon>Fungi</taxon>
        <taxon>Dikarya</taxon>
        <taxon>Ascomycota</taxon>
        <taxon>Pezizomycotina</taxon>
        <taxon>Eurotiomycetes</taxon>
        <taxon>Eurotiomycetidae</taxon>
        <taxon>Eurotiales</taxon>
        <taxon>Aspergillaceae</taxon>
        <taxon>Aspergillus</taxon>
        <taxon>Aspergillus subgen. Circumdati</taxon>
    </lineage>
</organism>
<dbReference type="PANTHER" id="PTHR43712:SF19">
    <property type="entry name" value="DUAL O-METHYLTRANSFERASE_FAD-DEPENDENT MONOOXYGENASE ELCB"/>
    <property type="match status" value="1"/>
</dbReference>
<accession>A0A5N6ZFY7</accession>
<dbReference type="InterPro" id="IPR016461">
    <property type="entry name" value="COMT-like"/>
</dbReference>
<evidence type="ECO:0000256" key="3">
    <source>
        <dbReference type="ARBA" id="ARBA00022691"/>
    </source>
</evidence>
<dbReference type="AlphaFoldDB" id="A0A5N6ZFY7"/>
<dbReference type="Gene3D" id="3.40.50.150">
    <property type="entry name" value="Vaccinia Virus protein VP39"/>
    <property type="match status" value="1"/>
</dbReference>
<gene>
    <name evidence="5" type="ORF">BDV28DRAFT_127447</name>
</gene>
<dbReference type="InterPro" id="IPR029063">
    <property type="entry name" value="SAM-dependent_MTases_sf"/>
</dbReference>
<proteinExistence type="predicted"/>
<evidence type="ECO:0000256" key="2">
    <source>
        <dbReference type="ARBA" id="ARBA00022679"/>
    </source>
</evidence>
<evidence type="ECO:0000313" key="6">
    <source>
        <dbReference type="Proteomes" id="UP000327118"/>
    </source>
</evidence>
<keyword evidence="6" id="KW-1185">Reference proteome</keyword>
<dbReference type="InterPro" id="IPR036390">
    <property type="entry name" value="WH_DNA-bd_sf"/>
</dbReference>
<dbReference type="EMBL" id="ML739040">
    <property type="protein sequence ID" value="KAE8356308.1"/>
    <property type="molecule type" value="Genomic_DNA"/>
</dbReference>
<dbReference type="CDD" id="cd02440">
    <property type="entry name" value="AdoMet_MTases"/>
    <property type="match status" value="1"/>
</dbReference>
<dbReference type="InterPro" id="IPR001077">
    <property type="entry name" value="COMT_C"/>
</dbReference>
<dbReference type="GO" id="GO:0008171">
    <property type="term" value="F:O-methyltransferase activity"/>
    <property type="evidence" value="ECO:0007669"/>
    <property type="project" value="InterPro"/>
</dbReference>
<reference evidence="6" key="1">
    <citation type="submission" date="2019-04" db="EMBL/GenBank/DDBJ databases">
        <title>Friends and foes A comparative genomics studyof 23 Aspergillus species from section Flavi.</title>
        <authorList>
            <consortium name="DOE Joint Genome Institute"/>
            <person name="Kjaerbolling I."/>
            <person name="Vesth T."/>
            <person name="Frisvad J.C."/>
            <person name="Nybo J.L."/>
            <person name="Theobald S."/>
            <person name="Kildgaard S."/>
            <person name="Isbrandt T."/>
            <person name="Kuo A."/>
            <person name="Sato A."/>
            <person name="Lyhne E.K."/>
            <person name="Kogle M.E."/>
            <person name="Wiebenga A."/>
            <person name="Kun R.S."/>
            <person name="Lubbers R.J."/>
            <person name="Makela M.R."/>
            <person name="Barry K."/>
            <person name="Chovatia M."/>
            <person name="Clum A."/>
            <person name="Daum C."/>
            <person name="Haridas S."/>
            <person name="He G."/>
            <person name="LaButti K."/>
            <person name="Lipzen A."/>
            <person name="Mondo S."/>
            <person name="Riley R."/>
            <person name="Salamov A."/>
            <person name="Simmons B.A."/>
            <person name="Magnuson J.K."/>
            <person name="Henrissat B."/>
            <person name="Mortensen U.H."/>
            <person name="Larsen T.O."/>
            <person name="Devries R.P."/>
            <person name="Grigoriev I.V."/>
            <person name="Machida M."/>
            <person name="Baker S.E."/>
            <person name="Andersen M.R."/>
        </authorList>
    </citation>
    <scope>NUCLEOTIDE SEQUENCE [LARGE SCALE GENOMIC DNA]</scope>
    <source>
        <strain evidence="6">CBS 553.77</strain>
    </source>
</reference>
<sequence>MAFTAKSPMEELAKSISEDVKILNDHLHLAGHPVPSFDRHTPTTVLPVGCAPDAHLARERICDHALRLFQLATGPSEYLLNIQAGYHYVSCLRWLCHFRIFHLVPMQGSISYADLAVLANAPERQLRSIVRMAMTNGLFVENPPHHLTHSATSALLHTEADFHDWAVIMSDLSAPTAMAMVDAHERWPNSCNGTQTAYNIAVDTNLPFFDHLAQQPKRQRQFAGFMRSMAKSQGTDVEKVIDGWHWATLGPARVVDVGGSTGYTSVALARKFPDLDFVVEDLPKVVAEGPKYIASLEDAPRLMSRIEYRAHSFFDPQPVQDADVYLLRMILHNWSVDDCVRILSHLVQAMKPGARIIIVDIVLPEPGVMLTSRERLLRVQDLIMMQVYNSMERQLDEWMGMFKAVDARLKVKMIEQPLGSLMSLIELSMDE</sequence>